<proteinExistence type="predicted"/>
<dbReference type="AlphaFoldDB" id="K6ZF29"/>
<dbReference type="PROSITE" id="PS00675">
    <property type="entry name" value="SIGMA54_INTERACT_1"/>
    <property type="match status" value="1"/>
</dbReference>
<dbReference type="InterPro" id="IPR035965">
    <property type="entry name" value="PAS-like_dom_sf"/>
</dbReference>
<evidence type="ECO:0000313" key="7">
    <source>
        <dbReference type="EMBL" id="GAC28952.1"/>
    </source>
</evidence>
<protein>
    <submittedName>
        <fullName evidence="7">Transcriptional regulatory protein zraR</fullName>
    </submittedName>
</protein>
<name>K6ZF29_9ALTE</name>
<dbReference type="GO" id="GO:0003677">
    <property type="term" value="F:DNA binding"/>
    <property type="evidence" value="ECO:0007669"/>
    <property type="project" value="UniProtKB-KW"/>
</dbReference>
<reference evidence="8" key="1">
    <citation type="journal article" date="2014" name="Environ. Microbiol.">
        <title>Comparative genomics of the marine bacterial genus Glaciecola reveals the high degree of genomic diversity and genomic characteristic for cold adaptation.</title>
        <authorList>
            <person name="Qin Q.L."/>
            <person name="Xie B.B."/>
            <person name="Yu Y."/>
            <person name="Shu Y.L."/>
            <person name="Rong J.C."/>
            <person name="Zhang Y.J."/>
            <person name="Zhao D.L."/>
            <person name="Chen X.L."/>
            <person name="Zhang X.Y."/>
            <person name="Chen B."/>
            <person name="Zhou B.C."/>
            <person name="Zhang Y.Z."/>
        </authorList>
    </citation>
    <scope>NUCLEOTIDE SEQUENCE [LARGE SCALE GENOMIC DNA]</scope>
    <source>
        <strain evidence="8">ACAM 615</strain>
    </source>
</reference>
<evidence type="ECO:0000256" key="3">
    <source>
        <dbReference type="ARBA" id="ARBA00023015"/>
    </source>
</evidence>
<dbReference type="PANTHER" id="PTHR32071">
    <property type="entry name" value="TRANSCRIPTIONAL REGULATORY PROTEIN"/>
    <property type="match status" value="1"/>
</dbReference>
<evidence type="ECO:0000259" key="6">
    <source>
        <dbReference type="PROSITE" id="PS50045"/>
    </source>
</evidence>
<dbReference type="PROSITE" id="PS50045">
    <property type="entry name" value="SIGMA54_INTERACT_4"/>
    <property type="match status" value="1"/>
</dbReference>
<dbReference type="GO" id="GO:0005524">
    <property type="term" value="F:ATP binding"/>
    <property type="evidence" value="ECO:0007669"/>
    <property type="project" value="UniProtKB-KW"/>
</dbReference>
<dbReference type="PROSITE" id="PS00688">
    <property type="entry name" value="SIGMA54_INTERACT_3"/>
    <property type="match status" value="1"/>
</dbReference>
<dbReference type="PANTHER" id="PTHR32071:SF117">
    <property type="entry name" value="PTS-DEPENDENT DIHYDROXYACETONE KINASE OPERON REGULATORY PROTEIN-RELATED"/>
    <property type="match status" value="1"/>
</dbReference>
<dbReference type="InterPro" id="IPR025943">
    <property type="entry name" value="Sigma_54_int_dom_ATP-bd_2"/>
</dbReference>
<feature type="domain" description="Sigma-54 factor interaction" evidence="6">
    <location>
        <begin position="136"/>
        <end position="361"/>
    </location>
</feature>
<dbReference type="Gene3D" id="1.10.8.60">
    <property type="match status" value="1"/>
</dbReference>
<keyword evidence="8" id="KW-1185">Reference proteome</keyword>
<dbReference type="SUPFAM" id="SSF52540">
    <property type="entry name" value="P-loop containing nucleoside triphosphate hydrolases"/>
    <property type="match status" value="1"/>
</dbReference>
<dbReference type="SUPFAM" id="SSF55785">
    <property type="entry name" value="PYP-like sensor domain (PAS domain)"/>
    <property type="match status" value="1"/>
</dbReference>
<keyword evidence="3" id="KW-0805">Transcription regulation</keyword>
<dbReference type="InterPro" id="IPR013656">
    <property type="entry name" value="PAS_4"/>
</dbReference>
<dbReference type="EMBL" id="BAEQ01000036">
    <property type="protein sequence ID" value="GAC28952.1"/>
    <property type="molecule type" value="Genomic_DNA"/>
</dbReference>
<gene>
    <name evidence="7" type="primary">zraR</name>
    <name evidence="7" type="ORF">GPAL_2091</name>
</gene>
<dbReference type="InterPro" id="IPR009057">
    <property type="entry name" value="Homeodomain-like_sf"/>
</dbReference>
<dbReference type="Gene3D" id="3.30.450.20">
    <property type="entry name" value="PAS domain"/>
    <property type="match status" value="1"/>
</dbReference>
<dbReference type="STRING" id="1121922.GCA_000428905_02456"/>
<dbReference type="GO" id="GO:0006355">
    <property type="term" value="P:regulation of DNA-templated transcription"/>
    <property type="evidence" value="ECO:0007669"/>
    <property type="project" value="InterPro"/>
</dbReference>
<dbReference type="Pfam" id="PF00158">
    <property type="entry name" value="Sigma54_activat"/>
    <property type="match status" value="1"/>
</dbReference>
<evidence type="ECO:0000256" key="1">
    <source>
        <dbReference type="ARBA" id="ARBA00022741"/>
    </source>
</evidence>
<dbReference type="InterPro" id="IPR003593">
    <property type="entry name" value="AAA+_ATPase"/>
</dbReference>
<dbReference type="SUPFAM" id="SSF46689">
    <property type="entry name" value="Homeodomain-like"/>
    <property type="match status" value="1"/>
</dbReference>
<dbReference type="CDD" id="cd00009">
    <property type="entry name" value="AAA"/>
    <property type="match status" value="1"/>
</dbReference>
<dbReference type="InterPro" id="IPR025944">
    <property type="entry name" value="Sigma_54_int_dom_CS"/>
</dbReference>
<dbReference type="Pfam" id="PF08448">
    <property type="entry name" value="PAS_4"/>
    <property type="match status" value="1"/>
</dbReference>
<sequence>MKIKGRNMNTSIVQTMINSIDKPAIFIDTQYTILAVNEAYKNTYENEVIIGNSHCFEISHGHTSPCDKHGEECPIQACIKTERASSVVHIHNTSQGKTYCDILMKPIKDADGITTGFLEILDRIDFAAADSQADKMIGSCDPFKNMLTKINRAAKSEIAVLLHGETGTGKELVAKALHQSSRRAEKPFVVIECTGLNENLFESELFGHEKGAFTGATHAKSGLIEVANGGTVFFDEIADVPLSMQVKLLRLLETQCYRTVGGLKQRKADFRLICASHQNLLDLVESGQFRKDLYYRIAGFPISLPSLAQRQDDIEALVLHFLNHTELRHKRFSDAALKRLSQYDFPGNIRQLKNIVEQATLLADEDIIEIQDLPEQIFVKSAKPQTLSDEIVSLDVAEERYLRQVCESQKISIDELADKLDVSTRTLYRKLQKFGLKYE</sequence>
<evidence type="ECO:0000256" key="4">
    <source>
        <dbReference type="ARBA" id="ARBA00023125"/>
    </source>
</evidence>
<keyword evidence="5" id="KW-0804">Transcription</keyword>
<dbReference type="Proteomes" id="UP000006251">
    <property type="component" value="Unassembled WGS sequence"/>
</dbReference>
<dbReference type="InterPro" id="IPR027417">
    <property type="entry name" value="P-loop_NTPase"/>
</dbReference>
<dbReference type="InterPro" id="IPR002078">
    <property type="entry name" value="Sigma_54_int"/>
</dbReference>
<keyword evidence="4" id="KW-0238">DNA-binding</keyword>
<keyword evidence="1" id="KW-0547">Nucleotide-binding</keyword>
<organism evidence="7 8">
    <name type="scientific">Brumicola pallidula DSM 14239 = ACAM 615</name>
    <dbReference type="NCBI Taxonomy" id="1121922"/>
    <lineage>
        <taxon>Bacteria</taxon>
        <taxon>Pseudomonadati</taxon>
        <taxon>Pseudomonadota</taxon>
        <taxon>Gammaproteobacteria</taxon>
        <taxon>Alteromonadales</taxon>
        <taxon>Alteromonadaceae</taxon>
        <taxon>Brumicola</taxon>
    </lineage>
</organism>
<dbReference type="InterPro" id="IPR025662">
    <property type="entry name" value="Sigma_54_int_dom_ATP-bd_1"/>
</dbReference>
<dbReference type="InterPro" id="IPR058031">
    <property type="entry name" value="AAA_lid_NorR"/>
</dbReference>
<accession>K6ZF29</accession>
<keyword evidence="2" id="KW-0067">ATP-binding</keyword>
<dbReference type="SMART" id="SM00382">
    <property type="entry name" value="AAA"/>
    <property type="match status" value="1"/>
</dbReference>
<dbReference type="Gene3D" id="1.10.10.60">
    <property type="entry name" value="Homeodomain-like"/>
    <property type="match status" value="1"/>
</dbReference>
<evidence type="ECO:0000256" key="5">
    <source>
        <dbReference type="ARBA" id="ARBA00023163"/>
    </source>
</evidence>
<evidence type="ECO:0000313" key="8">
    <source>
        <dbReference type="Proteomes" id="UP000006251"/>
    </source>
</evidence>
<dbReference type="PROSITE" id="PS00676">
    <property type="entry name" value="SIGMA54_INTERACT_2"/>
    <property type="match status" value="1"/>
</dbReference>
<evidence type="ECO:0000256" key="2">
    <source>
        <dbReference type="ARBA" id="ARBA00022840"/>
    </source>
</evidence>
<dbReference type="Gene3D" id="3.40.50.300">
    <property type="entry name" value="P-loop containing nucleotide triphosphate hydrolases"/>
    <property type="match status" value="1"/>
</dbReference>
<comment type="caution">
    <text evidence="7">The sequence shown here is derived from an EMBL/GenBank/DDBJ whole genome shotgun (WGS) entry which is preliminary data.</text>
</comment>
<dbReference type="Pfam" id="PF25601">
    <property type="entry name" value="AAA_lid_14"/>
    <property type="match status" value="1"/>
</dbReference>
<dbReference type="FunFam" id="3.40.50.300:FF:000006">
    <property type="entry name" value="DNA-binding transcriptional regulator NtrC"/>
    <property type="match status" value="1"/>
</dbReference>